<proteinExistence type="predicted"/>
<accession>A0A9P7QW67</accession>
<name>A0A9P7QW67_9PEZI</name>
<protein>
    <submittedName>
        <fullName evidence="2">Uncharacterized protein</fullName>
    </submittedName>
</protein>
<keyword evidence="3" id="KW-1185">Reference proteome</keyword>
<dbReference type="AlphaFoldDB" id="A0A9P7QW67"/>
<reference evidence="2" key="1">
    <citation type="submission" date="2021-05" db="EMBL/GenBank/DDBJ databases">
        <title>Comparative genomics of three Colletotrichum scovillei strains and genetic complementation revealed genes involved fungal growth and virulence on chili pepper.</title>
        <authorList>
            <person name="Hsieh D.-K."/>
            <person name="Chuang S.-C."/>
            <person name="Chen C.-Y."/>
            <person name="Chao Y.-T."/>
            <person name="Lu M.-Y.J."/>
            <person name="Lee M.-H."/>
            <person name="Shih M.-C."/>
        </authorList>
    </citation>
    <scope>NUCLEOTIDE SEQUENCE</scope>
    <source>
        <strain evidence="2">Coll-153</strain>
    </source>
</reference>
<dbReference type="EMBL" id="JAESDN010000011">
    <property type="protein sequence ID" value="KAG7043754.1"/>
    <property type="molecule type" value="Genomic_DNA"/>
</dbReference>
<evidence type="ECO:0000313" key="2">
    <source>
        <dbReference type="EMBL" id="KAG7043754.1"/>
    </source>
</evidence>
<comment type="caution">
    <text evidence="2">The sequence shown here is derived from an EMBL/GenBank/DDBJ whole genome shotgun (WGS) entry which is preliminary data.</text>
</comment>
<evidence type="ECO:0000313" key="3">
    <source>
        <dbReference type="Proteomes" id="UP000699042"/>
    </source>
</evidence>
<evidence type="ECO:0000256" key="1">
    <source>
        <dbReference type="SAM" id="MobiDB-lite"/>
    </source>
</evidence>
<feature type="region of interest" description="Disordered" evidence="1">
    <location>
        <begin position="27"/>
        <end position="49"/>
    </location>
</feature>
<organism evidence="2 3">
    <name type="scientific">Colletotrichum scovillei</name>
    <dbReference type="NCBI Taxonomy" id="1209932"/>
    <lineage>
        <taxon>Eukaryota</taxon>
        <taxon>Fungi</taxon>
        <taxon>Dikarya</taxon>
        <taxon>Ascomycota</taxon>
        <taxon>Pezizomycotina</taxon>
        <taxon>Sordariomycetes</taxon>
        <taxon>Hypocreomycetidae</taxon>
        <taxon>Glomerellales</taxon>
        <taxon>Glomerellaceae</taxon>
        <taxon>Colletotrichum</taxon>
        <taxon>Colletotrichum acutatum species complex</taxon>
    </lineage>
</organism>
<gene>
    <name evidence="2" type="ORF">JMJ77_011576</name>
</gene>
<sequence>MGPWLDGMFHDDAVTSLFIFKSTTDFNQVPTSQGVGSPSPPSRTSKLGV</sequence>
<dbReference type="Proteomes" id="UP000699042">
    <property type="component" value="Unassembled WGS sequence"/>
</dbReference>